<keyword evidence="6" id="KW-1133">Transmembrane helix</keyword>
<feature type="transmembrane region" description="Helical" evidence="6">
    <location>
        <begin position="1012"/>
        <end position="1038"/>
    </location>
</feature>
<dbReference type="InterPro" id="IPR007192">
    <property type="entry name" value="APC8"/>
</dbReference>
<keyword evidence="2" id="KW-0833">Ubl conjugation pathway</keyword>
<feature type="repeat" description="TPR" evidence="4">
    <location>
        <begin position="250"/>
        <end position="283"/>
    </location>
</feature>
<dbReference type="OrthoDB" id="659at2759"/>
<dbReference type="GO" id="GO:0045842">
    <property type="term" value="P:positive regulation of mitotic metaphase/anaphase transition"/>
    <property type="evidence" value="ECO:0007669"/>
    <property type="project" value="TreeGrafter"/>
</dbReference>
<keyword evidence="1" id="KW-0677">Repeat</keyword>
<keyword evidence="9" id="KW-1185">Reference proteome</keyword>
<accession>A0A8S1XY50</accession>
<evidence type="ECO:0000256" key="1">
    <source>
        <dbReference type="ARBA" id="ARBA00022737"/>
    </source>
</evidence>
<comment type="caution">
    <text evidence="8">The sequence shown here is derived from an EMBL/GenBank/DDBJ whole genome shotgun (WGS) entry which is preliminary data.</text>
</comment>
<reference evidence="8" key="1">
    <citation type="submission" date="2021-01" db="EMBL/GenBank/DDBJ databases">
        <authorList>
            <consortium name="Genoscope - CEA"/>
            <person name="William W."/>
        </authorList>
    </citation>
    <scope>NUCLEOTIDE SEQUENCE</scope>
</reference>
<feature type="transmembrane region" description="Helical" evidence="6">
    <location>
        <begin position="1085"/>
        <end position="1106"/>
    </location>
</feature>
<dbReference type="SMART" id="SM00028">
    <property type="entry name" value="TPR"/>
    <property type="match status" value="7"/>
</dbReference>
<dbReference type="Pfam" id="PF04049">
    <property type="entry name" value="ANAPC8"/>
    <property type="match status" value="1"/>
</dbReference>
<dbReference type="AlphaFoldDB" id="A0A8S1XY50"/>
<keyword evidence="5" id="KW-0175">Coiled coil</keyword>
<dbReference type="Proteomes" id="UP000689195">
    <property type="component" value="Unassembled WGS sequence"/>
</dbReference>
<keyword evidence="3 4" id="KW-0802">TPR repeat</keyword>
<dbReference type="InterPro" id="IPR019734">
    <property type="entry name" value="TPR_rpt"/>
</dbReference>
<evidence type="ECO:0000256" key="4">
    <source>
        <dbReference type="PROSITE-ProRule" id="PRU00339"/>
    </source>
</evidence>
<evidence type="ECO:0000259" key="7">
    <source>
        <dbReference type="Pfam" id="PF04049"/>
    </source>
</evidence>
<evidence type="ECO:0000256" key="6">
    <source>
        <dbReference type="SAM" id="Phobius"/>
    </source>
</evidence>
<feature type="repeat" description="TPR" evidence="4">
    <location>
        <begin position="318"/>
        <end position="351"/>
    </location>
</feature>
<dbReference type="GO" id="GO:0031145">
    <property type="term" value="P:anaphase-promoting complex-dependent catabolic process"/>
    <property type="evidence" value="ECO:0007669"/>
    <property type="project" value="TreeGrafter"/>
</dbReference>
<protein>
    <recommendedName>
        <fullName evidence="7">Cdc23 domain-containing protein</fullName>
    </recommendedName>
</protein>
<feature type="repeat" description="TPR" evidence="4">
    <location>
        <begin position="454"/>
        <end position="487"/>
    </location>
</feature>
<feature type="coiled-coil region" evidence="5">
    <location>
        <begin position="1174"/>
        <end position="1201"/>
    </location>
</feature>
<feature type="domain" description="Cdc23" evidence="7">
    <location>
        <begin position="9"/>
        <end position="257"/>
    </location>
</feature>
<sequence length="1246" mass="146294">MELMPKLQEIQKELQYYTRFFSENKLYHSSKWTGELLLGLTQEEDLQSSQFAMQFIQNNTDYNYHFIREFVPEYNDIILVARNLYDLREYKKCASLLQNLIHKNESAMFLYYYSQYMHGELRKEEEMFENENSKTAINPELKLLERELSKLYNQKQLNSLNLYLYGLILKDTMRLREAREVFIQVLHQLPCFWSVWLELCKLLTEEDTLDELPNHWMKQFWSSNFNLEKFKNANCVEQFQTLLYYFRNSNFIINQIANAYYNNQEFELSLEWFERLLSIDPYRFESLDTYSNILYIKENQGELANLALQSFTNNKYVPETCCVVGNYYSLMNEHAKAINYFQRALKLDKDCLAAWTLMGHEYLEMKNVASAIQSYRNAVEIDPKDFRAWYGLGQTYALQGMNQYALYYFSRAVISRPKDARMWNAMAECYDKMDKKNESMKCYERANQCKDKEGIAIHQLAKLYDAVGKTEKALSAFEESLKRKDDEQIVDKELSESLVYLARAFLRRGDKERAMQMAKRLYDFNGPERDEANQIMIPITLDCRYFKEALSEISNEQQFLQIEDYLLNQDLIDRVNRRTVNLMIECIKILRKYMFIGWNVSPKFIEDIVNELIDKSTEEWTEPIFFVQRLPEIRIQIKAYYKTFQENAFELCDTLIGELCDDYLNSAQINVLLNEILESQLKRVAFDLFEFAYLDTQITNEFLDTLQNLFIDLVTDFFNYLIDIACHANYKMQQLDKLLKVYGCLANQENYKYMQKEISQNIIDYGDINLVGQSFQVNPEKHSVIVRQSIKHFYYVMDECKQWFTTKQHKNFDELINNAQFNIIKPLPQNIQVFQDQDDIPLMELCQEIKVIKSVKVQKNDLKGLKIIVKDEKTNKVQQFILSLSYHYLMFHKFEQGWEQFEDEKEQNILLAKFLNEQFDYLHCGHPEFKKRVASEKSIDRTTDDISGFKNAVIKFKKISAPKKPIRYGTSNRVIGGKALGMGIGVLIVDCLDEDIPWDDKLKNAGFTAISFGVLGILASRLPIVGIIIQQVIFALAVKSILANKVINDSQTAKNLGHLGLIITIGVGMTIAGSIMFPVAFWGAFFGGLLGGVGMGLYQKFLIPYYMDNIVEMMNKASKLIRINGVVRYKKYALQKLQIDEKFLETHKPSKLEDDQYFTLLMYCLSNEIRLISNASYSKQLEKLNQKNAKEEEKANLLQRQCQIEVSLKIWNDTYDYLKSNNISLVDNAKTCAEFVDGMLTNYKVE</sequence>
<dbReference type="Pfam" id="PF13181">
    <property type="entry name" value="TPR_8"/>
    <property type="match status" value="2"/>
</dbReference>
<dbReference type="GO" id="GO:0051301">
    <property type="term" value="P:cell division"/>
    <property type="evidence" value="ECO:0007669"/>
    <property type="project" value="TreeGrafter"/>
</dbReference>
<gene>
    <name evidence="8" type="ORF">PPENT_87.1.T1440066</name>
</gene>
<dbReference type="GO" id="GO:0016567">
    <property type="term" value="P:protein ubiquitination"/>
    <property type="evidence" value="ECO:0007669"/>
    <property type="project" value="TreeGrafter"/>
</dbReference>
<dbReference type="PROSITE" id="PS50005">
    <property type="entry name" value="TPR"/>
    <property type="match status" value="5"/>
</dbReference>
<dbReference type="GO" id="GO:0005680">
    <property type="term" value="C:anaphase-promoting complex"/>
    <property type="evidence" value="ECO:0007669"/>
    <property type="project" value="InterPro"/>
</dbReference>
<evidence type="ECO:0000313" key="9">
    <source>
        <dbReference type="Proteomes" id="UP000689195"/>
    </source>
</evidence>
<proteinExistence type="predicted"/>
<organism evidence="8 9">
    <name type="scientific">Paramecium pentaurelia</name>
    <dbReference type="NCBI Taxonomy" id="43138"/>
    <lineage>
        <taxon>Eukaryota</taxon>
        <taxon>Sar</taxon>
        <taxon>Alveolata</taxon>
        <taxon>Ciliophora</taxon>
        <taxon>Intramacronucleata</taxon>
        <taxon>Oligohymenophorea</taxon>
        <taxon>Peniculida</taxon>
        <taxon>Parameciidae</taxon>
        <taxon>Paramecium</taxon>
    </lineage>
</organism>
<name>A0A8S1XY50_9CILI</name>
<feature type="transmembrane region" description="Helical" evidence="6">
    <location>
        <begin position="1059"/>
        <end position="1079"/>
    </location>
</feature>
<feature type="repeat" description="TPR" evidence="4">
    <location>
        <begin position="386"/>
        <end position="419"/>
    </location>
</feature>
<dbReference type="PANTHER" id="PTHR12558">
    <property type="entry name" value="CELL DIVISION CYCLE 16,23,27"/>
    <property type="match status" value="1"/>
</dbReference>
<evidence type="ECO:0000256" key="5">
    <source>
        <dbReference type="SAM" id="Coils"/>
    </source>
</evidence>
<keyword evidence="6" id="KW-0472">Membrane</keyword>
<feature type="repeat" description="TPR" evidence="4">
    <location>
        <begin position="352"/>
        <end position="385"/>
    </location>
</feature>
<evidence type="ECO:0000256" key="2">
    <source>
        <dbReference type="ARBA" id="ARBA00022786"/>
    </source>
</evidence>
<dbReference type="Pfam" id="PF13414">
    <property type="entry name" value="TPR_11"/>
    <property type="match status" value="1"/>
</dbReference>
<keyword evidence="6" id="KW-0812">Transmembrane</keyword>
<evidence type="ECO:0000313" key="8">
    <source>
        <dbReference type="EMBL" id="CAD8206503.1"/>
    </source>
</evidence>
<dbReference type="Pfam" id="PF13432">
    <property type="entry name" value="TPR_16"/>
    <property type="match status" value="1"/>
</dbReference>
<dbReference type="PANTHER" id="PTHR12558:SF10">
    <property type="entry name" value="CELL DIVISION CYCLE PROTEIN 23 HOMOLOG"/>
    <property type="match status" value="1"/>
</dbReference>
<evidence type="ECO:0000256" key="3">
    <source>
        <dbReference type="ARBA" id="ARBA00022803"/>
    </source>
</evidence>
<dbReference type="EMBL" id="CAJJDO010000144">
    <property type="protein sequence ID" value="CAD8206503.1"/>
    <property type="molecule type" value="Genomic_DNA"/>
</dbReference>